<protein>
    <recommendedName>
        <fullName evidence="3">Small, acid-soluble spore protein N</fullName>
    </recommendedName>
</protein>
<dbReference type="AlphaFoldDB" id="A0A1H0SRK5"/>
<organism evidence="1 2">
    <name type="scientific">Litchfieldia salsa</name>
    <dbReference type="NCBI Taxonomy" id="930152"/>
    <lineage>
        <taxon>Bacteria</taxon>
        <taxon>Bacillati</taxon>
        <taxon>Bacillota</taxon>
        <taxon>Bacilli</taxon>
        <taxon>Bacillales</taxon>
        <taxon>Bacillaceae</taxon>
        <taxon>Litchfieldia</taxon>
    </lineage>
</organism>
<gene>
    <name evidence="1" type="ORF">SAMN05216565_10383</name>
</gene>
<dbReference type="EMBL" id="FNJU01000003">
    <property type="protein sequence ID" value="SDP44387.1"/>
    <property type="molecule type" value="Genomic_DNA"/>
</dbReference>
<reference evidence="2" key="1">
    <citation type="submission" date="2016-10" db="EMBL/GenBank/DDBJ databases">
        <authorList>
            <person name="Varghese N."/>
            <person name="Submissions S."/>
        </authorList>
    </citation>
    <scope>NUCLEOTIDE SEQUENCE [LARGE SCALE GENOMIC DNA]</scope>
    <source>
        <strain evidence="2">IBRC-M10078</strain>
    </source>
</reference>
<proteinExistence type="predicted"/>
<evidence type="ECO:0008006" key="3">
    <source>
        <dbReference type="Google" id="ProtNLM"/>
    </source>
</evidence>
<accession>A0A1H0SRK5</accession>
<dbReference type="RefSeq" id="WP_090851604.1">
    <property type="nucleotide sequence ID" value="NZ_FNJU01000003.1"/>
</dbReference>
<keyword evidence="2" id="KW-1185">Reference proteome</keyword>
<sequence>MPYHKDKQQAFQAAQQGTNQAMDVYNSIVHNDPDYGVQLKRLKNEVNEAFNQINNAIETASDTQLAQLTQYKEDLQSIIEEVNQ</sequence>
<evidence type="ECO:0000313" key="1">
    <source>
        <dbReference type="EMBL" id="SDP44387.1"/>
    </source>
</evidence>
<dbReference type="OrthoDB" id="2936945at2"/>
<dbReference type="Proteomes" id="UP000199159">
    <property type="component" value="Unassembled WGS sequence"/>
</dbReference>
<name>A0A1H0SRK5_9BACI</name>
<evidence type="ECO:0000313" key="2">
    <source>
        <dbReference type="Proteomes" id="UP000199159"/>
    </source>
</evidence>